<dbReference type="EMBL" id="HE612858">
    <property type="protein sequence ID" value="CCE62542.1"/>
    <property type="molecule type" value="Genomic_DNA"/>
</dbReference>
<dbReference type="GO" id="GO:0000974">
    <property type="term" value="C:Prp19 complex"/>
    <property type="evidence" value="ECO:0007669"/>
    <property type="project" value="EnsemblFungi"/>
</dbReference>
<keyword evidence="1" id="KW-0175">Coiled coil</keyword>
<dbReference type="OrthoDB" id="674963at2759"/>
<dbReference type="GO" id="GO:0071006">
    <property type="term" value="C:U2-type catalytic step 1 spliceosome"/>
    <property type="evidence" value="ECO:0007669"/>
    <property type="project" value="EnsemblFungi"/>
</dbReference>
<dbReference type="HOGENOM" id="CLU_053603_2_1_1"/>
<dbReference type="GO" id="GO:0030620">
    <property type="term" value="F:U2 snRNA binding"/>
    <property type="evidence" value="ECO:0007669"/>
    <property type="project" value="EnsemblFungi"/>
</dbReference>
<accession>G8BQN0</accession>
<evidence type="ECO:0000313" key="3">
    <source>
        <dbReference type="Proteomes" id="UP000005666"/>
    </source>
</evidence>
<dbReference type="PANTHER" id="PTHR12111">
    <property type="entry name" value="SPLICING FACTOR YJU2"/>
    <property type="match status" value="1"/>
</dbReference>
<dbReference type="eggNOG" id="KOG2989">
    <property type="taxonomic scope" value="Eukaryota"/>
</dbReference>
<dbReference type="Proteomes" id="UP000005666">
    <property type="component" value="Chromosome 3"/>
</dbReference>
<dbReference type="OMA" id="NNDYQCE"/>
<reference evidence="2 3" key="1">
    <citation type="journal article" date="2011" name="Proc. Natl. Acad. Sci. U.S.A.">
        <title>Evolutionary erosion of yeast sex chromosomes by mating-type switching accidents.</title>
        <authorList>
            <person name="Gordon J.L."/>
            <person name="Armisen D."/>
            <person name="Proux-Wera E."/>
            <person name="Oheigeartaigh S.S."/>
            <person name="Byrne K.P."/>
            <person name="Wolfe K.H."/>
        </authorList>
    </citation>
    <scope>NUCLEOTIDE SEQUENCE [LARGE SCALE GENOMIC DNA]</scope>
    <source>
        <strain evidence="3">ATCC 24235 / CBS 4417 / NBRC 1672 / NRRL Y-8282 / UCD 70-5</strain>
    </source>
</reference>
<dbReference type="GO" id="GO:0000350">
    <property type="term" value="P:generation of catalytic spliceosome for second transesterification step"/>
    <property type="evidence" value="ECO:0007669"/>
    <property type="project" value="EnsemblFungi"/>
</dbReference>
<dbReference type="AlphaFoldDB" id="G8BQN0"/>
<dbReference type="GO" id="GO:0000349">
    <property type="term" value="P:generation of catalytic spliceosome for first transesterification step"/>
    <property type="evidence" value="ECO:0007669"/>
    <property type="project" value="EnsemblFungi"/>
</dbReference>
<sequence>MSERKAINKYYPPDYNPIEAEKQARKLAKKLKTKNRNVVTIRLMTPFSMKCLKCSEFIPKSRKFNGKKELIPERYLDTIKIYRLSIKCPACNNLISFKTDPKSSDYVMEIGGVRNHFSKTEEDNQKGNKTETVDEALERLLKVQKEEEQELTGENDVEDKMELLEQKLTQLQKQQQDDEELERMKKNSYIRMKQTPHIGVEQKDDSKDIIMDNEYERKAEQAFSNNNTNLNESKIDFDDPENKTFFKKNNLIKVHKKKVIKKVNPLGISIKKKK</sequence>
<dbReference type="KEGG" id="tpf:TPHA_0C03920"/>
<dbReference type="GO" id="GO:0071007">
    <property type="term" value="C:U2-type catalytic step 2 spliceosome"/>
    <property type="evidence" value="ECO:0007669"/>
    <property type="project" value="EnsemblFungi"/>
</dbReference>
<evidence type="ECO:0000313" key="2">
    <source>
        <dbReference type="EMBL" id="CCE62542.1"/>
    </source>
</evidence>
<evidence type="ECO:0008006" key="4">
    <source>
        <dbReference type="Google" id="ProtNLM"/>
    </source>
</evidence>
<proteinExistence type="predicted"/>
<dbReference type="GO" id="GO:0000384">
    <property type="term" value="F:first spliceosomal transesterification activity"/>
    <property type="evidence" value="ECO:0007669"/>
    <property type="project" value="EnsemblFungi"/>
</dbReference>
<organism evidence="2 3">
    <name type="scientific">Tetrapisispora phaffii (strain ATCC 24235 / CBS 4417 / NBRC 1672 / NRRL Y-8282 / UCD 70-5)</name>
    <name type="common">Yeast</name>
    <name type="synonym">Fabospora phaffii</name>
    <dbReference type="NCBI Taxonomy" id="1071381"/>
    <lineage>
        <taxon>Eukaryota</taxon>
        <taxon>Fungi</taxon>
        <taxon>Dikarya</taxon>
        <taxon>Ascomycota</taxon>
        <taxon>Saccharomycotina</taxon>
        <taxon>Saccharomycetes</taxon>
        <taxon>Saccharomycetales</taxon>
        <taxon>Saccharomycetaceae</taxon>
        <taxon>Tetrapisispora</taxon>
    </lineage>
</organism>
<dbReference type="RefSeq" id="XP_003684976.1">
    <property type="nucleotide sequence ID" value="XM_003684928.1"/>
</dbReference>
<gene>
    <name evidence="2" type="primary">TPHA0C03920</name>
    <name evidence="2" type="ordered locus">TPHA_0C03920</name>
</gene>
<dbReference type="PANTHER" id="PTHR12111:SF1">
    <property type="entry name" value="SPLICING FACTOR YJU2"/>
    <property type="match status" value="1"/>
</dbReference>
<dbReference type="InterPro" id="IPR007590">
    <property type="entry name" value="Saf4/Yju2"/>
</dbReference>
<dbReference type="GeneID" id="11535291"/>
<keyword evidence="3" id="KW-1185">Reference proteome</keyword>
<dbReference type="Pfam" id="PF04502">
    <property type="entry name" value="Saf4_Yju2"/>
    <property type="match status" value="1"/>
</dbReference>
<evidence type="ECO:0000256" key="1">
    <source>
        <dbReference type="SAM" id="Coils"/>
    </source>
</evidence>
<protein>
    <recommendedName>
        <fullName evidence="4">Splicing factor YJU2</fullName>
    </recommendedName>
</protein>
<feature type="coiled-coil region" evidence="1">
    <location>
        <begin position="154"/>
        <end position="184"/>
    </location>
</feature>
<name>G8BQN0_TETPH</name>
<dbReference type="STRING" id="1071381.G8BQN0"/>